<keyword evidence="3" id="KW-1185">Reference proteome</keyword>
<dbReference type="AlphaFoldDB" id="A0A3M0KWL6"/>
<gene>
    <name evidence="2" type="ORF">DUI87_07352</name>
</gene>
<comment type="caution">
    <text evidence="2">The sequence shown here is derived from an EMBL/GenBank/DDBJ whole genome shotgun (WGS) entry which is preliminary data.</text>
</comment>
<evidence type="ECO:0000256" key="1">
    <source>
        <dbReference type="SAM" id="MobiDB-lite"/>
    </source>
</evidence>
<protein>
    <submittedName>
        <fullName evidence="2">Uncharacterized protein</fullName>
    </submittedName>
</protein>
<dbReference type="EMBL" id="QRBI01000104">
    <property type="protein sequence ID" value="RMC15170.1"/>
    <property type="molecule type" value="Genomic_DNA"/>
</dbReference>
<accession>A0A3M0KWL6</accession>
<reference evidence="2 3" key="1">
    <citation type="submission" date="2018-07" db="EMBL/GenBank/DDBJ databases">
        <title>A high quality draft genome assembly of the barn swallow (H. rustica rustica).</title>
        <authorList>
            <person name="Formenti G."/>
            <person name="Chiara M."/>
            <person name="Poveda L."/>
            <person name="Francoijs K.-J."/>
            <person name="Bonisoli-Alquati A."/>
            <person name="Canova L."/>
            <person name="Gianfranceschi L."/>
            <person name="Horner D.S."/>
            <person name="Saino N."/>
        </authorList>
    </citation>
    <scope>NUCLEOTIDE SEQUENCE [LARGE SCALE GENOMIC DNA]</scope>
    <source>
        <strain evidence="2">Chelidonia</strain>
        <tissue evidence="2">Blood</tissue>
    </source>
</reference>
<sequence length="91" mass="10279">MVKGLEGKPYEEWLRLLGLLILVKKRVREDLIPVLNILTRDRMEFHTLSGAWATSVPAASTVRCESPSKHQVHKSKKRDGGTKLSSPPNKF</sequence>
<name>A0A3M0KWL6_HIRRU</name>
<organism evidence="2 3">
    <name type="scientific">Hirundo rustica rustica</name>
    <dbReference type="NCBI Taxonomy" id="333673"/>
    <lineage>
        <taxon>Eukaryota</taxon>
        <taxon>Metazoa</taxon>
        <taxon>Chordata</taxon>
        <taxon>Craniata</taxon>
        <taxon>Vertebrata</taxon>
        <taxon>Euteleostomi</taxon>
        <taxon>Archelosauria</taxon>
        <taxon>Archosauria</taxon>
        <taxon>Dinosauria</taxon>
        <taxon>Saurischia</taxon>
        <taxon>Theropoda</taxon>
        <taxon>Coelurosauria</taxon>
        <taxon>Aves</taxon>
        <taxon>Neognathae</taxon>
        <taxon>Neoaves</taxon>
        <taxon>Telluraves</taxon>
        <taxon>Australaves</taxon>
        <taxon>Passeriformes</taxon>
        <taxon>Sylvioidea</taxon>
        <taxon>Hirundinidae</taxon>
        <taxon>Hirundo</taxon>
    </lineage>
</organism>
<feature type="region of interest" description="Disordered" evidence="1">
    <location>
        <begin position="63"/>
        <end position="91"/>
    </location>
</feature>
<proteinExistence type="predicted"/>
<evidence type="ECO:0000313" key="2">
    <source>
        <dbReference type="EMBL" id="RMC15170.1"/>
    </source>
</evidence>
<evidence type="ECO:0000313" key="3">
    <source>
        <dbReference type="Proteomes" id="UP000269221"/>
    </source>
</evidence>
<dbReference type="Proteomes" id="UP000269221">
    <property type="component" value="Unassembled WGS sequence"/>
</dbReference>